<feature type="region of interest" description="Disordered" evidence="4">
    <location>
        <begin position="429"/>
        <end position="462"/>
    </location>
</feature>
<name>A0A085WN11_9BACT</name>
<dbReference type="STRING" id="394096.DB31_6976"/>
<dbReference type="Proteomes" id="UP000028725">
    <property type="component" value="Unassembled WGS sequence"/>
</dbReference>
<dbReference type="SUPFAM" id="SSF56935">
    <property type="entry name" value="Porins"/>
    <property type="match status" value="1"/>
</dbReference>
<keyword evidence="3" id="KW-0998">Cell outer membrane</keyword>
<dbReference type="AlphaFoldDB" id="A0A085WN11"/>
<dbReference type="PATRIC" id="fig|394096.3.peg.3021"/>
<organism evidence="6 7">
    <name type="scientific">Hyalangium minutum</name>
    <dbReference type="NCBI Taxonomy" id="394096"/>
    <lineage>
        <taxon>Bacteria</taxon>
        <taxon>Pseudomonadati</taxon>
        <taxon>Myxococcota</taxon>
        <taxon>Myxococcia</taxon>
        <taxon>Myxococcales</taxon>
        <taxon>Cystobacterineae</taxon>
        <taxon>Archangiaceae</taxon>
        <taxon>Hyalangium</taxon>
    </lineage>
</organism>
<feature type="domain" description="TonB-dependent transporter Oar-like beta-barrel" evidence="5">
    <location>
        <begin position="589"/>
        <end position="821"/>
    </location>
</feature>
<dbReference type="Gene3D" id="2.60.40.1120">
    <property type="entry name" value="Carboxypeptidase-like, regulatory domain"/>
    <property type="match status" value="1"/>
</dbReference>
<gene>
    <name evidence="6" type="ORF">DB31_6976</name>
</gene>
<feature type="domain" description="TonB-dependent transporter Oar-like beta-barrel" evidence="5">
    <location>
        <begin position="346"/>
        <end position="583"/>
    </location>
</feature>
<evidence type="ECO:0000256" key="4">
    <source>
        <dbReference type="SAM" id="MobiDB-lite"/>
    </source>
</evidence>
<feature type="compositionally biased region" description="Polar residues" evidence="4">
    <location>
        <begin position="443"/>
        <end position="454"/>
    </location>
</feature>
<dbReference type="Pfam" id="PF25183">
    <property type="entry name" value="OMP_b-brl_4"/>
    <property type="match status" value="2"/>
</dbReference>
<dbReference type="InterPro" id="IPR008969">
    <property type="entry name" value="CarboxyPept-like_regulatory"/>
</dbReference>
<reference evidence="6 7" key="1">
    <citation type="submission" date="2014-04" db="EMBL/GenBank/DDBJ databases">
        <title>Genome assembly of Hyalangium minutum DSM 14724.</title>
        <authorList>
            <person name="Sharma G."/>
            <person name="Subramanian S."/>
        </authorList>
    </citation>
    <scope>NUCLEOTIDE SEQUENCE [LARGE SCALE GENOMIC DNA]</scope>
    <source>
        <strain evidence="6 7">DSM 14724</strain>
    </source>
</reference>
<dbReference type="SUPFAM" id="SSF49464">
    <property type="entry name" value="Carboxypeptidase regulatory domain-like"/>
    <property type="match status" value="1"/>
</dbReference>
<evidence type="ECO:0000256" key="3">
    <source>
        <dbReference type="ARBA" id="ARBA00023237"/>
    </source>
</evidence>
<proteinExistence type="predicted"/>
<accession>A0A085WN11</accession>
<evidence type="ECO:0000256" key="1">
    <source>
        <dbReference type="ARBA" id="ARBA00004442"/>
    </source>
</evidence>
<dbReference type="InterPro" id="IPR057601">
    <property type="entry name" value="Oar-like_b-barrel"/>
</dbReference>
<dbReference type="Gene3D" id="2.40.170.20">
    <property type="entry name" value="TonB-dependent receptor, beta-barrel domain"/>
    <property type="match status" value="1"/>
</dbReference>
<evidence type="ECO:0000313" key="6">
    <source>
        <dbReference type="EMBL" id="KFE69074.1"/>
    </source>
</evidence>
<evidence type="ECO:0000313" key="7">
    <source>
        <dbReference type="Proteomes" id="UP000028725"/>
    </source>
</evidence>
<protein>
    <recommendedName>
        <fullName evidence="5">TonB-dependent transporter Oar-like beta-barrel domain-containing protein</fullName>
    </recommendedName>
</protein>
<dbReference type="InterPro" id="IPR036942">
    <property type="entry name" value="Beta-barrel_TonB_sf"/>
</dbReference>
<evidence type="ECO:0000259" key="5">
    <source>
        <dbReference type="Pfam" id="PF25183"/>
    </source>
</evidence>
<dbReference type="Pfam" id="PF13620">
    <property type="entry name" value="CarboxypepD_reg"/>
    <property type="match status" value="1"/>
</dbReference>
<comment type="caution">
    <text evidence="6">The sequence shown here is derived from an EMBL/GenBank/DDBJ whole genome shotgun (WGS) entry which is preliminary data.</text>
</comment>
<keyword evidence="2" id="KW-0472">Membrane</keyword>
<dbReference type="GO" id="GO:0009279">
    <property type="term" value="C:cell outer membrane"/>
    <property type="evidence" value="ECO:0007669"/>
    <property type="project" value="UniProtKB-SubCell"/>
</dbReference>
<evidence type="ECO:0000256" key="2">
    <source>
        <dbReference type="ARBA" id="ARBA00023136"/>
    </source>
</evidence>
<keyword evidence="7" id="KW-1185">Reference proteome</keyword>
<sequence length="952" mass="103897">MSSSLASFENAPMKTSLLSLGGRVLLLALLALVALPQTALAAGENYGQVSGYVYDPTGAPLAEVPLTLSGPSMQQPQTTTSGDDGRFEFTLVPPGEKYALEVKVEGFTPIKKTGINVRLGQTSPVDVKLEVLTETEAVATYEIVTQVNPIINPDSAQTGAVLTAEKASATPVFNQVQAIPQLVAGVGPGNAPSSRGGLSRYGKSFVDGMDTTDVTDGSISAPFNFYAVENFEVITGGLDAQYNSLGMIENVVTKSGSNDFTYDVTMVLSPAWSNAKALSASNQSSAVGGFIQNDTPQAETSFYSPLVAFGGPIVKDRLWFYASGQWNFSHQETPITLPGEELTNRPKDTETRLARLKLTWQPTAKDRISFAFNYDRNLIDNNISNSSTALDAESKINRGGFFFIVNYDRPLTDTMLFQVSAGTTYKDAHFGPQNDDDDAVSHSDGNVTRFSSGSLGSGRVGNYQDETKRRFQLDPTLTFKLDKHQMKGGIQIGYLTGGQTQGVTGNQRYIDRSGGVCNPDDPTTFAYCDRRIDFYDPNGEQKPLSTDASVLTLGTFIQDRFTLNRHFTVVGGLRFDAGRLYSDDGKFIKNLTGFGPRLSGTYDLFGDRTTLLKAHFGRSTDVGDVFVAQHGNPDLTQVTTRWNTTTNSFAECTPFGTETGCQTAGGPTGRIFDRDAKTPKVDELSFGLHQAVGDKAVVGADFTYRKYSNLWVDEEVNQIWDPSGTRVVGYVNGEPRQITKITSPDDAWRDYKGMDLWVQGKSGPWDLLANYTLAFANGTVGNYFDNYGFNPRMKSFAEGPNPDDIRHTVKGSISYATDFGLDFGFRFRYLTGTPLWMNSVNAGGGTLYRSERGTGHSVNAATGRPDFNDPSTVSELRNPDTFLLDAQARYDLGRPLGMKQKLELTLLVVNLFNNTDVSTINDRYSATGTNTFGTSNFRNRPLQAELLLRFRN</sequence>
<dbReference type="EMBL" id="JMCB01000005">
    <property type="protein sequence ID" value="KFE69074.1"/>
    <property type="molecule type" value="Genomic_DNA"/>
</dbReference>
<comment type="subcellular location">
    <subcellularLocation>
        <location evidence="1">Cell outer membrane</location>
    </subcellularLocation>
</comment>